<dbReference type="KEGG" id="ctm:Cabther_A1695"/>
<evidence type="ECO:0000256" key="5">
    <source>
        <dbReference type="ARBA" id="ARBA00023136"/>
    </source>
</evidence>
<keyword evidence="9" id="KW-1185">Reference proteome</keyword>
<dbReference type="InterPro" id="IPR035681">
    <property type="entry name" value="ComA-like_MBL"/>
</dbReference>
<feature type="transmembrane region" description="Helical" evidence="6">
    <location>
        <begin position="260"/>
        <end position="280"/>
    </location>
</feature>
<dbReference type="Pfam" id="PF00753">
    <property type="entry name" value="Lactamase_B"/>
    <property type="match status" value="1"/>
</dbReference>
<dbReference type="Gene3D" id="3.60.15.10">
    <property type="entry name" value="Ribonuclease Z/Hydroxyacylglutathione hydrolase-like"/>
    <property type="match status" value="1"/>
</dbReference>
<dbReference type="Pfam" id="PF03772">
    <property type="entry name" value="Competence"/>
    <property type="match status" value="2"/>
</dbReference>
<dbReference type="InterPro" id="IPR052159">
    <property type="entry name" value="Competence_DNA_uptake"/>
</dbReference>
<dbReference type="InterPro" id="IPR025405">
    <property type="entry name" value="DUF4131"/>
</dbReference>
<feature type="transmembrane region" description="Helical" evidence="6">
    <location>
        <begin position="335"/>
        <end position="353"/>
    </location>
</feature>
<feature type="transmembrane region" description="Helical" evidence="6">
    <location>
        <begin position="286"/>
        <end position="305"/>
    </location>
</feature>
<protein>
    <submittedName>
        <fullName evidence="8">ComEC/Rec2-related protein</fullName>
    </submittedName>
</protein>
<name>G2LDI2_CHLTF</name>
<comment type="subcellular location">
    <subcellularLocation>
        <location evidence="1">Cell membrane</location>
        <topology evidence="1">Multi-pass membrane protein</topology>
    </subcellularLocation>
</comment>
<evidence type="ECO:0000256" key="4">
    <source>
        <dbReference type="ARBA" id="ARBA00022989"/>
    </source>
</evidence>
<dbReference type="Proteomes" id="UP000006791">
    <property type="component" value="Chromosome 1"/>
</dbReference>
<feature type="transmembrane region" description="Helical" evidence="6">
    <location>
        <begin position="584"/>
        <end position="603"/>
    </location>
</feature>
<dbReference type="EMBL" id="CP002514">
    <property type="protein sequence ID" value="AEP12442.1"/>
    <property type="molecule type" value="Genomic_DNA"/>
</dbReference>
<dbReference type="RefSeq" id="WP_014100179.1">
    <property type="nucleotide sequence ID" value="NC_016024.1"/>
</dbReference>
<dbReference type="PANTHER" id="PTHR30619:SF1">
    <property type="entry name" value="RECOMBINATION PROTEIN 2"/>
    <property type="match status" value="1"/>
</dbReference>
<dbReference type="InterPro" id="IPR004477">
    <property type="entry name" value="ComEC_N"/>
</dbReference>
<dbReference type="InterPro" id="IPR001279">
    <property type="entry name" value="Metallo-B-lactamas"/>
</dbReference>
<keyword evidence="3 6" id="KW-0812">Transmembrane</keyword>
<dbReference type="CDD" id="cd07731">
    <property type="entry name" value="ComA-like_MBL-fold"/>
    <property type="match status" value="1"/>
</dbReference>
<evidence type="ECO:0000313" key="8">
    <source>
        <dbReference type="EMBL" id="AEP12442.1"/>
    </source>
</evidence>
<dbReference type="PANTHER" id="PTHR30619">
    <property type="entry name" value="DNA INTERNALIZATION/COMPETENCE PROTEIN COMEC/REC2"/>
    <property type="match status" value="1"/>
</dbReference>
<keyword evidence="5 6" id="KW-0472">Membrane</keyword>
<reference evidence="8 9" key="1">
    <citation type="journal article" date="2012" name="Environ. Microbiol.">
        <title>Complete genome of Candidatus Chloracidobacterium thermophilum, a chlorophyll-based photoheterotroph belonging to the phylum Acidobacteria.</title>
        <authorList>
            <person name="Garcia Costas A.M."/>
            <person name="Liu Z."/>
            <person name="Tomsho L.P."/>
            <person name="Schuster S.C."/>
            <person name="Ward D.M."/>
            <person name="Bryant D.A."/>
        </authorList>
    </citation>
    <scope>NUCLEOTIDE SEQUENCE [LARGE SCALE GENOMIC DNA]</scope>
    <source>
        <strain evidence="8 9">B</strain>
    </source>
</reference>
<feature type="transmembrane region" description="Helical" evidence="6">
    <location>
        <begin position="453"/>
        <end position="476"/>
    </location>
</feature>
<feature type="transmembrane region" description="Helical" evidence="6">
    <location>
        <begin position="488"/>
        <end position="511"/>
    </location>
</feature>
<dbReference type="Pfam" id="PF13567">
    <property type="entry name" value="DUF4131"/>
    <property type="match status" value="1"/>
</dbReference>
<dbReference type="AlphaFoldDB" id="G2LDI2"/>
<proteinExistence type="predicted"/>
<sequence>MFWAAVWLSGGILLASWLPETSPWWWGLGCFSVWLLWASQRRQPCFFPESGLRLAAVCTVLGGAWCASLEQAAREAPDRVRVRLRTLPPDTSLRLTGQLADWPEPAVGRLSFDVDVATLQSTPSSVPVPARGRVRLVLPLTRPEHVHEWEQATLTPGDLLAVTATLSRRGRYANPGSYAVGDYLDWRGYDAQGQIITLTRLRPTASPAGSWLKKLRLHAIYQLQRDFDARTAGLLAGVVLGSERFLDATWADAFRQSGTFHLLVISGSHFALVAGLMAWILTRFGIHRWAVALAVLAAAWGYALLVGLDPPVWRAVVAVSIWQFVGLWYRRPHWLNILGACACVLLVTQPSNLFAASFQLTFGAVLALVGVAAPIHARLRAIGAWQPKRTSPYPPHAPRFIRRLAEALFWRPSAFQARMRGEPVTYRLEKSPWAARLERLGFGDWNLQTGLRWAFGLLLASTCVQIVLLPLNLFYFNRLTPGGGVATLVAELMMSVVLLSTLAYFALLVVFPPGAALVKWLVAGSVHGLVRVAEVGSRWGSWRVPHWEGWGLALYGGFALGCLLLVVALERWQPLVPPSGRRHEVAPVILGAALCVVFGWLSVAPPRAWRMPPAGWLRVTFLDVGQGDSILLEFPTGESILVDGGGQSDSRRPRPDGFREDHLDIGERVVARCLWARGIRRLDAVVATHPDTDHIGGLIPLVDSFEWGQVWHGPARLDDPVFRRLVQALDRRAIPRQAVGTGQRLQLGNVTLTFLWPPAGAVPTGANDDSVVLRVEYGRRTFLLTGDIEAAAERQLVAQPANLTCDVVKAPHHGSRSSSSVDFIRATQAAHVVFSVPRQSPFGHPHPEVVNRYAALLPRAAQWHTGRDGAVTFETNGDILRVATYAGRTGVW</sequence>
<dbReference type="GO" id="GO:0005886">
    <property type="term" value="C:plasma membrane"/>
    <property type="evidence" value="ECO:0007669"/>
    <property type="project" value="UniProtKB-SubCell"/>
</dbReference>
<evidence type="ECO:0000313" key="9">
    <source>
        <dbReference type="Proteomes" id="UP000006791"/>
    </source>
</evidence>
<gene>
    <name evidence="8" type="ordered locus">Cabther_A1695</name>
</gene>
<dbReference type="NCBIfam" id="TIGR00360">
    <property type="entry name" value="ComEC_N-term"/>
    <property type="match status" value="1"/>
</dbReference>
<dbReference type="STRING" id="981222.Cabther_A1695"/>
<feature type="transmembrane region" description="Helical" evidence="6">
    <location>
        <begin position="312"/>
        <end position="329"/>
    </location>
</feature>
<keyword evidence="2" id="KW-1003">Cell membrane</keyword>
<evidence type="ECO:0000256" key="6">
    <source>
        <dbReference type="SAM" id="Phobius"/>
    </source>
</evidence>
<evidence type="ECO:0000256" key="1">
    <source>
        <dbReference type="ARBA" id="ARBA00004651"/>
    </source>
</evidence>
<keyword evidence="4 6" id="KW-1133">Transmembrane helix</keyword>
<dbReference type="InterPro" id="IPR036866">
    <property type="entry name" value="RibonucZ/Hydroxyglut_hydro"/>
</dbReference>
<evidence type="ECO:0000259" key="7">
    <source>
        <dbReference type="SMART" id="SM00849"/>
    </source>
</evidence>
<evidence type="ECO:0000256" key="2">
    <source>
        <dbReference type="ARBA" id="ARBA00022475"/>
    </source>
</evidence>
<feature type="transmembrane region" description="Helical" evidence="6">
    <location>
        <begin position="552"/>
        <end position="572"/>
    </location>
</feature>
<dbReference type="SMART" id="SM00849">
    <property type="entry name" value="Lactamase_B"/>
    <property type="match status" value="1"/>
</dbReference>
<organism evidence="8 9">
    <name type="scientific">Chloracidobacterium thermophilum (strain B)</name>
    <dbReference type="NCBI Taxonomy" id="981222"/>
    <lineage>
        <taxon>Bacteria</taxon>
        <taxon>Pseudomonadati</taxon>
        <taxon>Acidobacteriota</taxon>
        <taxon>Terriglobia</taxon>
        <taxon>Terriglobales</taxon>
        <taxon>Acidobacteriaceae</taxon>
        <taxon>Chloracidobacterium</taxon>
    </lineage>
</organism>
<dbReference type="HOGENOM" id="CLU_010363_2_1_0"/>
<feature type="domain" description="Metallo-beta-lactamase" evidence="7">
    <location>
        <begin position="626"/>
        <end position="836"/>
    </location>
</feature>
<dbReference type="SUPFAM" id="SSF56281">
    <property type="entry name" value="Metallo-hydrolase/oxidoreductase"/>
    <property type="match status" value="1"/>
</dbReference>
<accession>G2LDI2</accession>
<evidence type="ECO:0000256" key="3">
    <source>
        <dbReference type="ARBA" id="ARBA00022692"/>
    </source>
</evidence>